<gene>
    <name evidence="2" type="ORF">WMY93_030972</name>
</gene>
<dbReference type="EMBL" id="JBBPFD010000489">
    <property type="protein sequence ID" value="KAK7878733.1"/>
    <property type="molecule type" value="Genomic_DNA"/>
</dbReference>
<proteinExistence type="predicted"/>
<feature type="compositionally biased region" description="Basic and acidic residues" evidence="1">
    <location>
        <begin position="174"/>
        <end position="183"/>
    </location>
</feature>
<evidence type="ECO:0000256" key="1">
    <source>
        <dbReference type="SAM" id="MobiDB-lite"/>
    </source>
</evidence>
<evidence type="ECO:0000313" key="2">
    <source>
        <dbReference type="EMBL" id="KAK7878733.1"/>
    </source>
</evidence>
<dbReference type="AlphaFoldDB" id="A0AAW0MQG1"/>
<evidence type="ECO:0000313" key="3">
    <source>
        <dbReference type="Proteomes" id="UP001460270"/>
    </source>
</evidence>
<feature type="region of interest" description="Disordered" evidence="1">
    <location>
        <begin position="158"/>
        <end position="183"/>
    </location>
</feature>
<reference evidence="3" key="1">
    <citation type="submission" date="2024-04" db="EMBL/GenBank/DDBJ databases">
        <title>Salinicola lusitanus LLJ914,a marine bacterium isolated from the Okinawa Trough.</title>
        <authorList>
            <person name="Li J."/>
        </authorList>
    </citation>
    <scope>NUCLEOTIDE SEQUENCE [LARGE SCALE GENOMIC DNA]</scope>
</reference>
<dbReference type="Proteomes" id="UP001460270">
    <property type="component" value="Unassembled WGS sequence"/>
</dbReference>
<keyword evidence="3" id="KW-1185">Reference proteome</keyword>
<protein>
    <submittedName>
        <fullName evidence="2">Uncharacterized protein</fullName>
    </submittedName>
</protein>
<name>A0AAW0MQG1_9GOBI</name>
<comment type="caution">
    <text evidence="2">The sequence shown here is derived from an EMBL/GenBank/DDBJ whole genome shotgun (WGS) entry which is preliminary data.</text>
</comment>
<accession>A0AAW0MQG1</accession>
<sequence>MSRPAIVSGDLYRKTSSTISVPLSISDYVDLCHKSSSSEGGLRKPAHLKLRRLEQTKGDRAAEAGSCEPKVRLRKLEIRLQRVQTENTRNGAAPLPVELHSSWRSAAGVEPGSPDNRIELKGTLPLAQFAGQILYRRKKAAALKEDCQKPAHLKLRRLEQTKGDRAAEAGSCEPKVRLTKLEK</sequence>
<organism evidence="2 3">
    <name type="scientific">Mugilogobius chulae</name>
    <name type="common">yellowstripe goby</name>
    <dbReference type="NCBI Taxonomy" id="88201"/>
    <lineage>
        <taxon>Eukaryota</taxon>
        <taxon>Metazoa</taxon>
        <taxon>Chordata</taxon>
        <taxon>Craniata</taxon>
        <taxon>Vertebrata</taxon>
        <taxon>Euteleostomi</taxon>
        <taxon>Actinopterygii</taxon>
        <taxon>Neopterygii</taxon>
        <taxon>Teleostei</taxon>
        <taxon>Neoteleostei</taxon>
        <taxon>Acanthomorphata</taxon>
        <taxon>Gobiaria</taxon>
        <taxon>Gobiiformes</taxon>
        <taxon>Gobioidei</taxon>
        <taxon>Gobiidae</taxon>
        <taxon>Gobionellinae</taxon>
        <taxon>Mugilogobius</taxon>
    </lineage>
</organism>
<feature type="compositionally biased region" description="Basic and acidic residues" evidence="1">
    <location>
        <begin position="158"/>
        <end position="167"/>
    </location>
</feature>